<feature type="transmembrane region" description="Helical" evidence="7">
    <location>
        <begin position="118"/>
        <end position="137"/>
    </location>
</feature>
<dbReference type="AlphaFoldDB" id="A0A7C1K1C1"/>
<keyword evidence="3" id="KW-1003">Cell membrane</keyword>
<feature type="transmembrane region" description="Helical" evidence="7">
    <location>
        <begin position="308"/>
        <end position="329"/>
    </location>
</feature>
<organism evidence="9">
    <name type="scientific">Caldilinea aerophila</name>
    <dbReference type="NCBI Taxonomy" id="133453"/>
    <lineage>
        <taxon>Bacteria</taxon>
        <taxon>Bacillati</taxon>
        <taxon>Chloroflexota</taxon>
        <taxon>Caldilineae</taxon>
        <taxon>Caldilineales</taxon>
        <taxon>Caldilineaceae</taxon>
        <taxon>Caldilinea</taxon>
    </lineage>
</organism>
<gene>
    <name evidence="9" type="ORF">ENQ20_17215</name>
</gene>
<evidence type="ECO:0000256" key="7">
    <source>
        <dbReference type="RuleBase" id="RU363032"/>
    </source>
</evidence>
<feature type="transmembrane region" description="Helical" evidence="7">
    <location>
        <begin position="431"/>
        <end position="452"/>
    </location>
</feature>
<dbReference type="InterPro" id="IPR035906">
    <property type="entry name" value="MetI-like_sf"/>
</dbReference>
<evidence type="ECO:0000256" key="3">
    <source>
        <dbReference type="ARBA" id="ARBA00022475"/>
    </source>
</evidence>
<feature type="transmembrane region" description="Helical" evidence="7">
    <location>
        <begin position="362"/>
        <end position="385"/>
    </location>
</feature>
<keyword evidence="2 7" id="KW-0813">Transport</keyword>
<dbReference type="GO" id="GO:0005886">
    <property type="term" value="C:plasma membrane"/>
    <property type="evidence" value="ECO:0007669"/>
    <property type="project" value="UniProtKB-SubCell"/>
</dbReference>
<comment type="caution">
    <text evidence="9">The sequence shown here is derived from an EMBL/GenBank/DDBJ whole genome shotgun (WGS) entry which is preliminary data.</text>
</comment>
<name>A0A7C1K1C1_9CHLR</name>
<dbReference type="FunFam" id="1.10.3720.10:FF:000088">
    <property type="entry name" value="Iron(III) ABC transporter, permease protein"/>
    <property type="match status" value="1"/>
</dbReference>
<reference evidence="9" key="1">
    <citation type="journal article" date="2020" name="mSystems">
        <title>Genome- and Community-Level Interaction Insights into Carbon Utilization and Element Cycling Functions of Hydrothermarchaeota in Hydrothermal Sediment.</title>
        <authorList>
            <person name="Zhou Z."/>
            <person name="Liu Y."/>
            <person name="Xu W."/>
            <person name="Pan J."/>
            <person name="Luo Z.H."/>
            <person name="Li M."/>
        </authorList>
    </citation>
    <scope>NUCLEOTIDE SEQUENCE [LARGE SCALE GENOMIC DNA]</scope>
    <source>
        <strain evidence="9">SpSt-289</strain>
    </source>
</reference>
<feature type="domain" description="ABC transmembrane type-1" evidence="8">
    <location>
        <begin position="80"/>
        <end position="283"/>
    </location>
</feature>
<evidence type="ECO:0000256" key="4">
    <source>
        <dbReference type="ARBA" id="ARBA00022692"/>
    </source>
</evidence>
<feature type="transmembrane region" description="Helical" evidence="7">
    <location>
        <begin position="542"/>
        <end position="565"/>
    </location>
</feature>
<feature type="transmembrane region" description="Helical" evidence="7">
    <location>
        <begin position="264"/>
        <end position="282"/>
    </location>
</feature>
<dbReference type="InterPro" id="IPR000515">
    <property type="entry name" value="MetI-like"/>
</dbReference>
<proteinExistence type="inferred from homology"/>
<accession>A0A7C1K1C1</accession>
<feature type="domain" description="ABC transmembrane type-1" evidence="8">
    <location>
        <begin position="358"/>
        <end position="564"/>
    </location>
</feature>
<feature type="transmembrane region" description="Helical" evidence="7">
    <location>
        <begin position="37"/>
        <end position="61"/>
    </location>
</feature>
<evidence type="ECO:0000256" key="2">
    <source>
        <dbReference type="ARBA" id="ARBA00022448"/>
    </source>
</evidence>
<dbReference type="Pfam" id="PF00528">
    <property type="entry name" value="BPD_transp_1"/>
    <property type="match status" value="2"/>
</dbReference>
<feature type="transmembrane region" description="Helical" evidence="7">
    <location>
        <begin position="397"/>
        <end position="419"/>
    </location>
</feature>
<evidence type="ECO:0000256" key="6">
    <source>
        <dbReference type="ARBA" id="ARBA00023136"/>
    </source>
</evidence>
<comment type="similarity">
    <text evidence="7">Belongs to the binding-protein-dependent transport system permease family.</text>
</comment>
<comment type="subcellular location">
    <subcellularLocation>
        <location evidence="1 7">Cell membrane</location>
        <topology evidence="1 7">Multi-pass membrane protein</topology>
    </subcellularLocation>
</comment>
<dbReference type="EMBL" id="DSMG01000177">
    <property type="protein sequence ID" value="HDX33209.1"/>
    <property type="molecule type" value="Genomic_DNA"/>
</dbReference>
<feature type="transmembrane region" description="Helical" evidence="7">
    <location>
        <begin position="169"/>
        <end position="188"/>
    </location>
</feature>
<dbReference type="PANTHER" id="PTHR30183:SF2">
    <property type="entry name" value="IRON UTILIZATION PROTEIN"/>
    <property type="match status" value="1"/>
</dbReference>
<feature type="transmembrane region" description="Helical" evidence="7">
    <location>
        <begin position="496"/>
        <end position="513"/>
    </location>
</feature>
<feature type="transmembrane region" description="Helical" evidence="7">
    <location>
        <begin position="81"/>
        <end position="106"/>
    </location>
</feature>
<dbReference type="PROSITE" id="PS50928">
    <property type="entry name" value="ABC_TM1"/>
    <property type="match status" value="2"/>
</dbReference>
<evidence type="ECO:0000256" key="1">
    <source>
        <dbReference type="ARBA" id="ARBA00004651"/>
    </source>
</evidence>
<dbReference type="GO" id="GO:0055085">
    <property type="term" value="P:transmembrane transport"/>
    <property type="evidence" value="ECO:0007669"/>
    <property type="project" value="InterPro"/>
</dbReference>
<dbReference type="CDD" id="cd06261">
    <property type="entry name" value="TM_PBP2"/>
    <property type="match status" value="2"/>
</dbReference>
<evidence type="ECO:0000313" key="9">
    <source>
        <dbReference type="EMBL" id="HDX33209.1"/>
    </source>
</evidence>
<sequence>MTRTVLQSLSRRPPGTVDSLRRCISGLKRPGSRRLEAWSALSLLIAAIVVLPIAVVALALLSPTPEVWRHLWNTRLPEMLSNTLVLIVGVGLGTLVLGTGLAWLVVAYRFPGRALFDWLLLLPLAIPSYVLAFVYMATLDFAGPVQTALRNWFGSSAWFPEIRSGGGTVLVMTLVFYPYVYLLARAAFHEQAATTFEAARVLGYSRWKAFLRVVLPMARPSIVAGLSLVLMEVLTDLGTVRFLNFPTLTDGIFRIWHGMIEREAAMELAGLLLLFALGALLLERRLRGRARYYQTGNRSQGIAPVHLFGWRAWAATGTCTLVLSVTFFLPVGRLVAWAVSEVMRGTPGALDALYWDFTRNSLILSGTAAGIAVSLAVILVNGVRISKHPLSRLAARWATLGYAAPGAVIALGVLIPLAALDHMLNELAAQWWGVFPGLLFTGSIIGLLYAYVVRFMAVAYFSVESSLEKVTPNMEDAARTLGASPWRVLRRIHLPLIRAGMFTGAVLVFVEVMKELPATLLLRPFGYNSLAIRVWQDVSESLWASAALPALTIVLVGLLPVVLLMRAATSDTRPRSEEIGRLYRERTGQEDGASARIQAEPALFRPGDEYAPQTHLPQDAHAVRTFTTRGTKHAQ</sequence>
<keyword evidence="4 7" id="KW-0812">Transmembrane</keyword>
<keyword evidence="5 7" id="KW-1133">Transmembrane helix</keyword>
<evidence type="ECO:0000256" key="5">
    <source>
        <dbReference type="ARBA" id="ARBA00022989"/>
    </source>
</evidence>
<keyword evidence="6 7" id="KW-0472">Membrane</keyword>
<evidence type="ECO:0000259" key="8">
    <source>
        <dbReference type="PROSITE" id="PS50928"/>
    </source>
</evidence>
<feature type="transmembrane region" description="Helical" evidence="7">
    <location>
        <begin position="209"/>
        <end position="231"/>
    </location>
</feature>
<protein>
    <submittedName>
        <fullName evidence="9">Iron ABC transporter permease</fullName>
    </submittedName>
</protein>
<dbReference type="PANTHER" id="PTHR30183">
    <property type="entry name" value="MOLYBDENUM TRANSPORT SYSTEM PERMEASE PROTEIN MODB"/>
    <property type="match status" value="1"/>
</dbReference>
<dbReference type="Gene3D" id="1.10.3720.10">
    <property type="entry name" value="MetI-like"/>
    <property type="match status" value="2"/>
</dbReference>
<dbReference type="SUPFAM" id="SSF161098">
    <property type="entry name" value="MetI-like"/>
    <property type="match status" value="2"/>
</dbReference>